<name>A0A9W6Q2J3_9ACTN</name>
<feature type="transmembrane region" description="Helical" evidence="1">
    <location>
        <begin position="93"/>
        <end position="116"/>
    </location>
</feature>
<keyword evidence="1" id="KW-0472">Membrane</keyword>
<dbReference type="Proteomes" id="UP001165124">
    <property type="component" value="Unassembled WGS sequence"/>
</dbReference>
<dbReference type="EMBL" id="BSRZ01000027">
    <property type="protein sequence ID" value="GLW67586.1"/>
    <property type="molecule type" value="Genomic_DNA"/>
</dbReference>
<organism evidence="2 3">
    <name type="scientific">Actinomadura rubrobrunea</name>
    <dbReference type="NCBI Taxonomy" id="115335"/>
    <lineage>
        <taxon>Bacteria</taxon>
        <taxon>Bacillati</taxon>
        <taxon>Actinomycetota</taxon>
        <taxon>Actinomycetes</taxon>
        <taxon>Streptosporangiales</taxon>
        <taxon>Thermomonosporaceae</taxon>
        <taxon>Actinomadura</taxon>
    </lineage>
</organism>
<feature type="transmembrane region" description="Helical" evidence="1">
    <location>
        <begin position="12"/>
        <end position="39"/>
    </location>
</feature>
<gene>
    <name evidence="2" type="ORF">Arub01_58290</name>
</gene>
<feature type="transmembrane region" description="Helical" evidence="1">
    <location>
        <begin position="59"/>
        <end position="81"/>
    </location>
</feature>
<keyword evidence="1" id="KW-0812">Transmembrane</keyword>
<comment type="caution">
    <text evidence="2">The sequence shown here is derived from an EMBL/GenBank/DDBJ whole genome shotgun (WGS) entry which is preliminary data.</text>
</comment>
<evidence type="ECO:0000256" key="1">
    <source>
        <dbReference type="SAM" id="Phobius"/>
    </source>
</evidence>
<evidence type="ECO:0000313" key="2">
    <source>
        <dbReference type="EMBL" id="GLW67586.1"/>
    </source>
</evidence>
<proteinExistence type="predicted"/>
<protein>
    <submittedName>
        <fullName evidence="2">Uncharacterized protein</fullName>
    </submittedName>
</protein>
<keyword evidence="3" id="KW-1185">Reference proteome</keyword>
<reference evidence="2" key="1">
    <citation type="submission" date="2023-02" db="EMBL/GenBank/DDBJ databases">
        <title>Actinomadura rubrobrunea NBRC 14622.</title>
        <authorList>
            <person name="Ichikawa N."/>
            <person name="Sato H."/>
            <person name="Tonouchi N."/>
        </authorList>
    </citation>
    <scope>NUCLEOTIDE SEQUENCE</scope>
    <source>
        <strain evidence="2">NBRC 14622</strain>
    </source>
</reference>
<dbReference type="AlphaFoldDB" id="A0A9W6Q2J3"/>
<keyword evidence="1" id="KW-1133">Transmembrane helix</keyword>
<sequence>MQAMPERSSGWWISPAIPTIANCALAALWVFSTIGGWGVRAFCGEGEQRDPKCAADVDLAEVLSVPLAVLAVALAVAAWALPAVRRRDDRLDGLLTVAAFFWVAAEGVLFVGGYVAKP</sequence>
<evidence type="ECO:0000313" key="3">
    <source>
        <dbReference type="Proteomes" id="UP001165124"/>
    </source>
</evidence>
<accession>A0A9W6Q2J3</accession>